<comment type="similarity">
    <text evidence="2">Belongs to the peptidase S49 family.</text>
</comment>
<evidence type="ECO:0000313" key="8">
    <source>
        <dbReference type="EMBL" id="UUY02522.1"/>
    </source>
</evidence>
<dbReference type="Pfam" id="PF01343">
    <property type="entry name" value="Peptidase_S49"/>
    <property type="match status" value="2"/>
</dbReference>
<evidence type="ECO:0000256" key="6">
    <source>
        <dbReference type="ARBA" id="ARBA00023136"/>
    </source>
</evidence>
<evidence type="ECO:0000256" key="5">
    <source>
        <dbReference type="ARBA" id="ARBA00022825"/>
    </source>
</evidence>
<evidence type="ECO:0000256" key="2">
    <source>
        <dbReference type="ARBA" id="ARBA00008683"/>
    </source>
</evidence>
<dbReference type="NCBIfam" id="TIGR00706">
    <property type="entry name" value="SppA_dom"/>
    <property type="match status" value="1"/>
</dbReference>
<dbReference type="RefSeq" id="WP_353863049.1">
    <property type="nucleotide sequence ID" value="NZ_CP088295.1"/>
</dbReference>
<evidence type="ECO:0000256" key="3">
    <source>
        <dbReference type="ARBA" id="ARBA00022670"/>
    </source>
</evidence>
<keyword evidence="6" id="KW-0472">Membrane</keyword>
<dbReference type="InterPro" id="IPR004634">
    <property type="entry name" value="Pept_S49_pIV"/>
</dbReference>
<evidence type="ECO:0000256" key="1">
    <source>
        <dbReference type="ARBA" id="ARBA00004370"/>
    </source>
</evidence>
<dbReference type="InterPro" id="IPR047272">
    <property type="entry name" value="S49_SppA_C"/>
</dbReference>
<dbReference type="InterPro" id="IPR004635">
    <property type="entry name" value="Pept_S49_SppA"/>
</dbReference>
<dbReference type="InterPro" id="IPR047217">
    <property type="entry name" value="S49_SppA_67K_type_N"/>
</dbReference>
<evidence type="ECO:0000259" key="7">
    <source>
        <dbReference type="Pfam" id="PF01343"/>
    </source>
</evidence>
<proteinExistence type="inferred from homology"/>
<dbReference type="InterPro" id="IPR029045">
    <property type="entry name" value="ClpP/crotonase-like_dom_sf"/>
</dbReference>
<sequence length="601" mass="64009">MTAVGRRHPWRSTQVVRGHYGTSAPLIYRGGMAPPKILLELDLAAGLLEAPPADPLAAWRARSTPALADIVRRLRDARERDEVVGLVAHIGGSEVDPSQAEELGAAVEAFAAAGKPTVCWAEAFGETGNGTVDYHLAAHFDEIWLQPSGGLALVGFAAQGVFARDALDRLGVEPQFRMRKEYKNAPDTVLRQSMSDAQREATQRLTDGMTDAVVTTVARRRSLDADVVRAVVADAPLTAEEAKARGLVDRVGYRDEVYEELNRRAGVELEQRYVHRWSPPRRAVMERRLRHELPRRLGRSRPNTIAVVPVVGGIMLGRSGGSPVMGRTAGSETICAALRAAREADDVGAVVLRVVSPGGSYTASDAVHREVQRLRETGRPVVASMGSVAASGGYFVAMGADEIVALPSTVTGSIGVFAGKLVVRSALEKVGVAREVVSTGEQAAMWSANQPFTDDELVRLDRWLDEVYADFTQKAAAGRGMAIEELEPLARGRVWTGTDAKERGLVDRLGGMEAALAEAARRARLDLDDADIVRYPHASPLSRLRAPAHSDAPNAALAAPSLGALDLLTGAASPEALLGRLAATAGVGVGALRLPPGIISH</sequence>
<organism evidence="8 9">
    <name type="scientific">Svornostia abyssi</name>
    <dbReference type="NCBI Taxonomy" id="2898438"/>
    <lineage>
        <taxon>Bacteria</taxon>
        <taxon>Bacillati</taxon>
        <taxon>Actinomycetota</taxon>
        <taxon>Thermoleophilia</taxon>
        <taxon>Solirubrobacterales</taxon>
        <taxon>Baekduiaceae</taxon>
        <taxon>Svornostia</taxon>
    </lineage>
</organism>
<accession>A0ABY5PD22</accession>
<dbReference type="NCBIfam" id="TIGR00705">
    <property type="entry name" value="SppA_67K"/>
    <property type="match status" value="1"/>
</dbReference>
<comment type="subcellular location">
    <subcellularLocation>
        <location evidence="1">Membrane</location>
    </subcellularLocation>
</comment>
<dbReference type="CDD" id="cd07018">
    <property type="entry name" value="S49_SppA_67K_type"/>
    <property type="match status" value="1"/>
</dbReference>
<gene>
    <name evidence="8" type="primary">sppA</name>
    <name evidence="8" type="ORF">LRS13_17720</name>
</gene>
<dbReference type="EMBL" id="CP088295">
    <property type="protein sequence ID" value="UUY02522.1"/>
    <property type="molecule type" value="Genomic_DNA"/>
</dbReference>
<feature type="domain" description="Peptidase S49" evidence="7">
    <location>
        <begin position="110"/>
        <end position="267"/>
    </location>
</feature>
<keyword evidence="5" id="KW-0720">Serine protease</keyword>
<evidence type="ECO:0000313" key="9">
    <source>
        <dbReference type="Proteomes" id="UP001058860"/>
    </source>
</evidence>
<reference evidence="9" key="1">
    <citation type="submission" date="2021-11" db="EMBL/GenBank/DDBJ databases">
        <title>Cultivation dependent microbiological survey of springs from the worlds oldest radium mine currently devoted to the extraction of radon-saturated water.</title>
        <authorList>
            <person name="Kapinusova G."/>
            <person name="Smrhova T."/>
            <person name="Strejcek M."/>
            <person name="Suman J."/>
            <person name="Jani K."/>
            <person name="Pajer P."/>
            <person name="Uhlik O."/>
        </authorList>
    </citation>
    <scope>NUCLEOTIDE SEQUENCE [LARGE SCALE GENOMIC DNA]</scope>
    <source>
        <strain evidence="9">J379</strain>
    </source>
</reference>
<dbReference type="PANTHER" id="PTHR33209">
    <property type="entry name" value="PROTEASE 4"/>
    <property type="match status" value="1"/>
</dbReference>
<keyword evidence="4" id="KW-0378">Hydrolase</keyword>
<dbReference type="PIRSF" id="PIRSF001217">
    <property type="entry name" value="Protease_4_SppA"/>
    <property type="match status" value="1"/>
</dbReference>
<dbReference type="PANTHER" id="PTHR33209:SF1">
    <property type="entry name" value="PEPTIDASE S49 DOMAIN-CONTAINING PROTEIN"/>
    <property type="match status" value="1"/>
</dbReference>
<dbReference type="Proteomes" id="UP001058860">
    <property type="component" value="Chromosome"/>
</dbReference>
<feature type="domain" description="Peptidase S49" evidence="7">
    <location>
        <begin position="374"/>
        <end position="525"/>
    </location>
</feature>
<dbReference type="SUPFAM" id="SSF52096">
    <property type="entry name" value="ClpP/crotonase"/>
    <property type="match status" value="2"/>
</dbReference>
<dbReference type="Gene3D" id="3.90.226.10">
    <property type="entry name" value="2-enoyl-CoA Hydratase, Chain A, domain 1"/>
    <property type="match status" value="3"/>
</dbReference>
<name>A0ABY5PD22_9ACTN</name>
<keyword evidence="9" id="KW-1185">Reference proteome</keyword>
<dbReference type="CDD" id="cd07023">
    <property type="entry name" value="S49_Sppa_N_C"/>
    <property type="match status" value="1"/>
</dbReference>
<protein>
    <submittedName>
        <fullName evidence="8">Signal peptide peptidase SppA</fullName>
    </submittedName>
</protein>
<keyword evidence="3" id="KW-0645">Protease</keyword>
<evidence type="ECO:0000256" key="4">
    <source>
        <dbReference type="ARBA" id="ARBA00022801"/>
    </source>
</evidence>
<dbReference type="InterPro" id="IPR002142">
    <property type="entry name" value="Peptidase_S49"/>
</dbReference>